<evidence type="ECO:0000256" key="1">
    <source>
        <dbReference type="ARBA" id="ARBA00008542"/>
    </source>
</evidence>
<dbReference type="Gene3D" id="3.40.50.880">
    <property type="match status" value="1"/>
</dbReference>
<feature type="domain" description="DJ-1/PfpI" evidence="2">
    <location>
        <begin position="38"/>
        <end position="204"/>
    </location>
</feature>
<dbReference type="PANTHER" id="PTHR48094">
    <property type="entry name" value="PROTEIN/NUCLEIC ACID DEGLYCASE DJ-1-RELATED"/>
    <property type="match status" value="1"/>
</dbReference>
<dbReference type="GeneID" id="65883351"/>
<dbReference type="EMBL" id="LR792632">
    <property type="protein sequence ID" value="CAB3288089.1"/>
    <property type="molecule type" value="Genomic_DNA"/>
</dbReference>
<organism evidence="3 4">
    <name type="scientific">Methanocaldococcus lauensis</name>
    <dbReference type="NCBI Taxonomy" id="2546128"/>
    <lineage>
        <taxon>Archaea</taxon>
        <taxon>Methanobacteriati</taxon>
        <taxon>Methanobacteriota</taxon>
        <taxon>Methanomada group</taxon>
        <taxon>Methanococci</taxon>
        <taxon>Methanococcales</taxon>
        <taxon>Methanocaldococcaceae</taxon>
        <taxon>Methanocaldococcus</taxon>
    </lineage>
</organism>
<name>A0A8D6SVT4_9EURY</name>
<dbReference type="AlphaFoldDB" id="A0A8D6SVT4"/>
<gene>
    <name evidence="3" type="ORF">MLAUSG7_0541</name>
</gene>
<keyword evidence="3" id="KW-0645">Protease</keyword>
<dbReference type="PANTHER" id="PTHR48094:SF12">
    <property type="entry name" value="PARKINSON DISEASE PROTEIN 7 HOMOLOG"/>
    <property type="match status" value="1"/>
</dbReference>
<dbReference type="InterPro" id="IPR050325">
    <property type="entry name" value="Prot/Nucl_acid_deglycase"/>
</dbReference>
<protein>
    <submittedName>
        <fullName evidence="3">Intracellular protease, PfpI family</fullName>
    </submittedName>
</protein>
<dbReference type="Pfam" id="PF01965">
    <property type="entry name" value="DJ-1_PfpI"/>
    <property type="match status" value="1"/>
</dbReference>
<dbReference type="Proteomes" id="UP000679213">
    <property type="component" value="Chromosome I"/>
</dbReference>
<accession>A0A8D6SVT4</accession>
<comment type="similarity">
    <text evidence="1">Belongs to the peptidase C56 family.</text>
</comment>
<evidence type="ECO:0000313" key="3">
    <source>
        <dbReference type="EMBL" id="CAB3288089.1"/>
    </source>
</evidence>
<dbReference type="KEGG" id="mesg:MLAUSG7_0541"/>
<dbReference type="NCBIfam" id="TIGR01382">
    <property type="entry name" value="PfpI"/>
    <property type="match status" value="1"/>
</dbReference>
<dbReference type="GO" id="GO:0008233">
    <property type="term" value="F:peptidase activity"/>
    <property type="evidence" value="ECO:0007669"/>
    <property type="project" value="UniProtKB-KW"/>
</dbReference>
<dbReference type="GO" id="GO:0006508">
    <property type="term" value="P:proteolysis"/>
    <property type="evidence" value="ECO:0007669"/>
    <property type="project" value="UniProtKB-KW"/>
</dbReference>
<reference evidence="3 4" key="1">
    <citation type="submission" date="2020-04" db="EMBL/GenBank/DDBJ databases">
        <authorList>
            <consortium name="Genoscope - CEA"/>
            <person name="William W."/>
        </authorList>
    </citation>
    <scope>NUCLEOTIDE SEQUENCE [LARGE SCALE GENOMIC DNA]</scope>
    <source>
        <strain evidence="3 4">SG7</strain>
    </source>
</reference>
<proteinExistence type="inferred from homology"/>
<keyword evidence="4" id="KW-1185">Reference proteome</keyword>
<dbReference type="InterPro" id="IPR006286">
    <property type="entry name" value="C56_PfpI-like"/>
</dbReference>
<dbReference type="CDD" id="cd03135">
    <property type="entry name" value="GATase1_DJ-1"/>
    <property type="match status" value="1"/>
</dbReference>
<dbReference type="InterPro" id="IPR002818">
    <property type="entry name" value="DJ-1/PfpI"/>
</dbReference>
<dbReference type="RefSeq" id="WP_214400423.1">
    <property type="nucleotide sequence ID" value="NZ_LR792632.1"/>
</dbReference>
<evidence type="ECO:0000313" key="4">
    <source>
        <dbReference type="Proteomes" id="UP000679213"/>
    </source>
</evidence>
<sequence length="214" mass="23834">MRKRIVLIITTIILTVMSSMCIYKEEGNYMENETVNGKVLMVIAPKDFRDEELFEPMAVFESNGLKVDVVSTKKGECVGMLGNKIEVKKTIYDINNVNDYDAIVIVGGIGSKEYLWNNTKLIELVKEFYDKDKVVAAICLSPVVLARAGVLKGKNATVFPAPEAIEELKKYGAIYEDKGVVVDGNVITAKSPDYARLFGLEVLKAIEKEKNKNK</sequence>
<dbReference type="GO" id="GO:0005737">
    <property type="term" value="C:cytoplasm"/>
    <property type="evidence" value="ECO:0007669"/>
    <property type="project" value="TreeGrafter"/>
</dbReference>
<keyword evidence="3" id="KW-0378">Hydrolase</keyword>
<dbReference type="SUPFAM" id="SSF52317">
    <property type="entry name" value="Class I glutamine amidotransferase-like"/>
    <property type="match status" value="1"/>
</dbReference>
<dbReference type="InterPro" id="IPR029062">
    <property type="entry name" value="Class_I_gatase-like"/>
</dbReference>
<evidence type="ECO:0000259" key="2">
    <source>
        <dbReference type="Pfam" id="PF01965"/>
    </source>
</evidence>